<evidence type="ECO:0000313" key="1">
    <source>
        <dbReference type="EMBL" id="RNF49242.1"/>
    </source>
</evidence>
<dbReference type="AlphaFoldDB" id="A0A3M8Q0D0"/>
<reference evidence="1 2" key="1">
    <citation type="journal article" date="2012" name="Int. J. Syst. Evol. Microbiol.">
        <title>Marinomonas hwangdonensis sp. nov., isolated from seawater.</title>
        <authorList>
            <person name="Jung Y.T."/>
            <person name="Oh T.K."/>
            <person name="Yoon J.H."/>
        </authorList>
    </citation>
    <scope>NUCLEOTIDE SEQUENCE [LARGE SCALE GENOMIC DNA]</scope>
    <source>
        <strain evidence="1 2">HDW-15</strain>
    </source>
</reference>
<proteinExistence type="predicted"/>
<organism evidence="1 2">
    <name type="scientific">Marinomonas hwangdonensis</name>
    <dbReference type="NCBI Taxonomy" id="1053647"/>
    <lineage>
        <taxon>Bacteria</taxon>
        <taxon>Pseudomonadati</taxon>
        <taxon>Pseudomonadota</taxon>
        <taxon>Gammaproteobacteria</taxon>
        <taxon>Oceanospirillales</taxon>
        <taxon>Oceanospirillaceae</taxon>
        <taxon>Marinomonas</taxon>
    </lineage>
</organism>
<name>A0A3M8Q0D0_9GAMM</name>
<dbReference type="OrthoDB" id="6103708at2"/>
<comment type="caution">
    <text evidence="1">The sequence shown here is derived from an EMBL/GenBank/DDBJ whole genome shotgun (WGS) entry which is preliminary data.</text>
</comment>
<accession>A0A3M8Q0D0</accession>
<dbReference type="RefSeq" id="WP_123096337.1">
    <property type="nucleotide sequence ID" value="NZ_RIZG01000008.1"/>
</dbReference>
<gene>
    <name evidence="1" type="ORF">EBI00_12815</name>
</gene>
<protein>
    <submittedName>
        <fullName evidence="1">Uncharacterized protein</fullName>
    </submittedName>
</protein>
<keyword evidence="2" id="KW-1185">Reference proteome</keyword>
<dbReference type="EMBL" id="RIZG01000008">
    <property type="protein sequence ID" value="RNF49242.1"/>
    <property type="molecule type" value="Genomic_DNA"/>
</dbReference>
<sequence>MSDTYSTEVQKLEKLRTAWLPAVAFLFGEPATGATFNGFVVRDDIAKPVAVFQQAEAPYHYHIHIPLRSFSNDVMLLADVIQEMTKGLYPVGYDNAKSNALCEGVAVFGSVTAIKQVFGEEAVDSYLNGLREQAFAYYDAFSYTSVLLAEDPQAIKKLRQIQPLLYKVERKNFDEAGVEIDRKIKDILLLNFRA</sequence>
<dbReference type="Proteomes" id="UP000280507">
    <property type="component" value="Unassembled WGS sequence"/>
</dbReference>
<evidence type="ECO:0000313" key="2">
    <source>
        <dbReference type="Proteomes" id="UP000280507"/>
    </source>
</evidence>